<dbReference type="Gene3D" id="1.20.120.160">
    <property type="entry name" value="HPT domain"/>
    <property type="match status" value="1"/>
</dbReference>
<dbReference type="InterPro" id="IPR036890">
    <property type="entry name" value="HATPase_C_sf"/>
</dbReference>
<dbReference type="RefSeq" id="WP_416206794.1">
    <property type="nucleotide sequence ID" value="NZ_JBBKTX010000020.1"/>
</dbReference>
<dbReference type="InterPro" id="IPR000700">
    <property type="entry name" value="PAS-assoc_C"/>
</dbReference>
<dbReference type="SMART" id="SM00388">
    <property type="entry name" value="HisKA"/>
    <property type="match status" value="1"/>
</dbReference>
<dbReference type="InterPro" id="IPR000014">
    <property type="entry name" value="PAS"/>
</dbReference>
<dbReference type="Pfam" id="PF08447">
    <property type="entry name" value="PAS_3"/>
    <property type="match status" value="1"/>
</dbReference>
<feature type="domain" description="Response regulatory" evidence="16">
    <location>
        <begin position="1149"/>
        <end position="1270"/>
    </location>
</feature>
<evidence type="ECO:0000256" key="5">
    <source>
        <dbReference type="ARBA" id="ARBA00022553"/>
    </source>
</evidence>
<proteinExistence type="predicted"/>
<keyword evidence="5 13" id="KW-0597">Phosphoprotein</keyword>
<reference evidence="21 22" key="1">
    <citation type="submission" date="2024-03" db="EMBL/GenBank/DDBJ databases">
        <title>High-quality draft genome sequence of Oceanobacter sp. wDCs-4.</title>
        <authorList>
            <person name="Dong C."/>
        </authorList>
    </citation>
    <scope>NUCLEOTIDE SEQUENCE [LARGE SCALE GENOMIC DNA]</scope>
    <source>
        <strain evidence="22">wDCs-4</strain>
    </source>
</reference>
<dbReference type="SMART" id="SM00387">
    <property type="entry name" value="HATPase_c"/>
    <property type="match status" value="1"/>
</dbReference>
<evidence type="ECO:0000259" key="18">
    <source>
        <dbReference type="PROSITE" id="PS50113"/>
    </source>
</evidence>
<evidence type="ECO:0000256" key="2">
    <source>
        <dbReference type="ARBA" id="ARBA00004651"/>
    </source>
</evidence>
<feature type="domain" description="PAS" evidence="17">
    <location>
        <begin position="634"/>
        <end position="703"/>
    </location>
</feature>
<evidence type="ECO:0000256" key="4">
    <source>
        <dbReference type="ARBA" id="ARBA00022475"/>
    </source>
</evidence>
<feature type="domain" description="PAC" evidence="18">
    <location>
        <begin position="420"/>
        <end position="472"/>
    </location>
</feature>
<dbReference type="PANTHER" id="PTHR45339:SF1">
    <property type="entry name" value="HYBRID SIGNAL TRANSDUCTION HISTIDINE KINASE J"/>
    <property type="match status" value="1"/>
</dbReference>
<dbReference type="PROSITE" id="PS50110">
    <property type="entry name" value="RESPONSE_REGULATORY"/>
    <property type="match status" value="2"/>
</dbReference>
<feature type="domain" description="Histidine kinase" evidence="15">
    <location>
        <begin position="911"/>
        <end position="1132"/>
    </location>
</feature>
<dbReference type="EC" id="2.7.13.3" evidence="3"/>
<dbReference type="PROSITE" id="PS50109">
    <property type="entry name" value="HIS_KIN"/>
    <property type="match status" value="1"/>
</dbReference>
<feature type="domain" description="Response regulatory" evidence="16">
    <location>
        <begin position="1292"/>
        <end position="1410"/>
    </location>
</feature>
<dbReference type="PANTHER" id="PTHR45339">
    <property type="entry name" value="HYBRID SIGNAL TRANSDUCTION HISTIDINE KINASE J"/>
    <property type="match status" value="1"/>
</dbReference>
<dbReference type="InterPro" id="IPR035965">
    <property type="entry name" value="PAS-like_dom_sf"/>
</dbReference>
<evidence type="ECO:0000256" key="14">
    <source>
        <dbReference type="SAM" id="Phobius"/>
    </source>
</evidence>
<keyword evidence="9 14" id="KW-1133">Transmembrane helix</keyword>
<evidence type="ECO:0000256" key="7">
    <source>
        <dbReference type="ARBA" id="ARBA00022741"/>
    </source>
</evidence>
<evidence type="ECO:0000256" key="11">
    <source>
        <dbReference type="ARBA" id="ARBA00023136"/>
    </source>
</evidence>
<evidence type="ECO:0000256" key="1">
    <source>
        <dbReference type="ARBA" id="ARBA00000085"/>
    </source>
</evidence>
<dbReference type="Gene3D" id="3.30.565.10">
    <property type="entry name" value="Histidine kinase-like ATPase, C-terminal domain"/>
    <property type="match status" value="1"/>
</dbReference>
<feature type="domain" description="PAC" evidence="18">
    <location>
        <begin position="580"/>
        <end position="633"/>
    </location>
</feature>
<dbReference type="EMBL" id="JBBKTX010000020">
    <property type="protein sequence ID" value="MFK4753800.1"/>
    <property type="molecule type" value="Genomic_DNA"/>
</dbReference>
<evidence type="ECO:0000259" key="15">
    <source>
        <dbReference type="PROSITE" id="PS50109"/>
    </source>
</evidence>
<feature type="domain" description="PAC" evidence="18">
    <location>
        <begin position="841"/>
        <end position="893"/>
    </location>
</feature>
<sequence>MFRSMPLRVRYLVFEVVLLTVGGLLTLAVMLKLENFNQQQLQQSLTQQAEDVADQVVNRINLYEYGLRGMRGVVLVAGDRLNELAIKSYAMTRNLDQEFPGARGFGFIRKVSEQALPGYLADQQKVREHFGIRQIQRHEGDRFIIEYIEPLLGNAEAVGLDIASESARRNAAIAAMTLGDVQLTAPITLVQTAGKRLQSFLILLPVYRIPVTPLQPEEREQQLLGWSYAPLLMGQVLADLKKNDALVSLRFTDITDNQHPEVFYSTLKESTSDSSQVVQATAVQRAVFGRQWQIEVIPQPGFAASLHLVSPVQVAVVGAVVNLLLAMLLYLLISGRMRRGEYLSQRQHLAAIVDGSVDGIVSTDADGIITSWNSGAERLLGFPAETMLGTSLTERIVPENLQQESERILTSVVKRGLHVRPLETRRLALDGQLIDVSVSASGIRDASGRLVGLSQTIRDISRQKQAQAHVLELQHKLEQQVEQRTGEADRINQLLQGVLRSSSEVGIVATTKEGVITLFNSGAERMLGYCSEEMVGIRTPVIFHDSDELKQRAQQLTEALGVSVDGFDVLVALPEREGAETREWTYMTRQGKRLTVSVSVTAICSENSNEVTGYLGIVFDITHRKRTEMKLQQSLKTTQAILDTAVNPIITMDRSGNIKLFNPAAEQLFGYSSGEIIGSSIRMLMPPSVDAVTDNFMHSLLIDIEAFAGSNRTFEQEIQAMRHDGSLFPAQISFGAVEQDGGLIVVGVLTDLSEHYQHQSVVQSAISQLEMAAEVAELGVWSWDTDTELLTWNDRMFSLYQQPVELKNEDLELERWSERVHPDDQVMAESLLRTCMDVGYFDTVFRIVWPDGNIRHIQCAARAERASHGRVIRITGINQDITEQILHEAHLRYARDQADASSAAKSAFLANMSHEIRTPMTAVLGMLALLQQSQLTERQSDYLSKAQNAGRSLLLLLNDVLDYSKIEAGKLALDVHPFDMNELLRTLGVVMAGNLGQKPVELVFDITPCLPVQFEGDSKRLLQVLINLAGNALKFTPSGHVMVRVSILADREQSMDLRIEVIDTGIGISDEQQQRIFSSFIQAEASVSRHFGGTGLGLVICKRLVELMGSELQLESRQDRGSRFWFDVKLQRTDNRSTYLASAENPTCRVLLVENKSLVATPLMRLGEAAHWDMVQALDGIAAVDYIAQANQREQPVHLVVLDASIVGIRVEELILRLRVAPLMGQAPAVIVLGVLDDHCQPLSEAAEGVAFLCKPVTPAELYHVANELLNGKQIDNQVSTDLANPRLAGVNLLVVEDNGINREIVSELLRLEGARVDLAESGQEGVNRVSDNARPYDLVLMDIQMPGMDGLEATRLIRTRVSKEQLPILAMTANVSLDDYAECIEAGMNGHVGKPIDLDRIVTAILATIDPARSPSRPVMANDQQSGGETDVLVEPLATILRRFGGKQEIYTRLLATIKEDFGVLLEKLALQLQSAGWPEAAATLHALKGNAGTMGAIGLAKRAAALEPVFVQAGSEGNNLPDSDSLIAELRHLSERSVVALQQAVQALDGMPEAKAMAGSLVSSQPGVYDRPLSSVTGEEDQEIANWLNSLDASLDNGDMKVVEMVECCPEVIRSAYPQWLEPLIMQIGSLEFEQARQTLRQMRGDQ</sequence>
<dbReference type="Gene3D" id="1.10.287.130">
    <property type="match status" value="1"/>
</dbReference>
<dbReference type="SUPFAM" id="SSF55874">
    <property type="entry name" value="ATPase domain of HSP90 chaperone/DNA topoisomerase II/histidine kinase"/>
    <property type="match status" value="1"/>
</dbReference>
<dbReference type="Pfam" id="PF03924">
    <property type="entry name" value="CHASE"/>
    <property type="match status" value="1"/>
</dbReference>
<organism evidence="21 22">
    <name type="scientific">Oceanobacter antarcticus</name>
    <dbReference type="NCBI Taxonomy" id="3133425"/>
    <lineage>
        <taxon>Bacteria</taxon>
        <taxon>Pseudomonadati</taxon>
        <taxon>Pseudomonadota</taxon>
        <taxon>Gammaproteobacteria</taxon>
        <taxon>Oceanospirillales</taxon>
        <taxon>Oceanospirillaceae</taxon>
        <taxon>Oceanobacter</taxon>
    </lineage>
</organism>
<evidence type="ECO:0000259" key="16">
    <source>
        <dbReference type="PROSITE" id="PS50110"/>
    </source>
</evidence>
<evidence type="ECO:0000256" key="6">
    <source>
        <dbReference type="ARBA" id="ARBA00022692"/>
    </source>
</evidence>
<evidence type="ECO:0000256" key="9">
    <source>
        <dbReference type="ARBA" id="ARBA00022989"/>
    </source>
</evidence>
<dbReference type="PROSITE" id="PS50894">
    <property type="entry name" value="HPT"/>
    <property type="match status" value="1"/>
</dbReference>
<gene>
    <name evidence="21" type="ORF">WG929_15395</name>
</gene>
<dbReference type="CDD" id="cd17546">
    <property type="entry name" value="REC_hyHK_CKI1_RcsC-like"/>
    <property type="match status" value="1"/>
</dbReference>
<dbReference type="PROSITE" id="PS50113">
    <property type="entry name" value="PAC"/>
    <property type="match status" value="4"/>
</dbReference>
<dbReference type="Gene3D" id="3.40.50.2300">
    <property type="match status" value="2"/>
</dbReference>
<dbReference type="Pfam" id="PF00989">
    <property type="entry name" value="PAS"/>
    <property type="match status" value="1"/>
</dbReference>
<evidence type="ECO:0000256" key="12">
    <source>
        <dbReference type="PROSITE-ProRule" id="PRU00110"/>
    </source>
</evidence>
<dbReference type="SUPFAM" id="SSF47384">
    <property type="entry name" value="Homodimeric domain of signal transducing histidine kinase"/>
    <property type="match status" value="1"/>
</dbReference>
<dbReference type="SMART" id="SM01079">
    <property type="entry name" value="CHASE"/>
    <property type="match status" value="1"/>
</dbReference>
<dbReference type="Gene3D" id="3.30.450.350">
    <property type="entry name" value="CHASE domain"/>
    <property type="match status" value="1"/>
</dbReference>
<dbReference type="InterPro" id="IPR001789">
    <property type="entry name" value="Sig_transdc_resp-reg_receiver"/>
</dbReference>
<accession>A0ABW8NLD5</accession>
<dbReference type="InterPro" id="IPR011006">
    <property type="entry name" value="CheY-like_superfamily"/>
</dbReference>
<dbReference type="Gene3D" id="2.10.70.100">
    <property type="match status" value="1"/>
</dbReference>
<comment type="subcellular location">
    <subcellularLocation>
        <location evidence="2">Cell membrane</location>
        <topology evidence="2">Multi-pass membrane protein</topology>
    </subcellularLocation>
</comment>
<evidence type="ECO:0000259" key="19">
    <source>
        <dbReference type="PROSITE" id="PS50839"/>
    </source>
</evidence>
<feature type="domain" description="HPt" evidence="20">
    <location>
        <begin position="1448"/>
        <end position="1550"/>
    </location>
</feature>
<keyword evidence="10" id="KW-0902">Two-component regulatory system</keyword>
<dbReference type="InterPro" id="IPR013767">
    <property type="entry name" value="PAS_fold"/>
</dbReference>
<evidence type="ECO:0000256" key="3">
    <source>
        <dbReference type="ARBA" id="ARBA00012438"/>
    </source>
</evidence>
<feature type="modified residue" description="4-aspartylphosphate" evidence="13">
    <location>
        <position position="1343"/>
    </location>
</feature>
<evidence type="ECO:0000256" key="13">
    <source>
        <dbReference type="PROSITE-ProRule" id="PRU00169"/>
    </source>
</evidence>
<dbReference type="SUPFAM" id="SSF55785">
    <property type="entry name" value="PYP-like sensor domain (PAS domain)"/>
    <property type="match status" value="4"/>
</dbReference>
<dbReference type="SMART" id="SM00086">
    <property type="entry name" value="PAC"/>
    <property type="match status" value="4"/>
</dbReference>
<dbReference type="PROSITE" id="PS50112">
    <property type="entry name" value="PAS"/>
    <property type="match status" value="3"/>
</dbReference>
<evidence type="ECO:0000313" key="22">
    <source>
        <dbReference type="Proteomes" id="UP001620597"/>
    </source>
</evidence>
<dbReference type="InterPro" id="IPR013655">
    <property type="entry name" value="PAS_fold_3"/>
</dbReference>
<dbReference type="CDD" id="cd00082">
    <property type="entry name" value="HisKA"/>
    <property type="match status" value="1"/>
</dbReference>
<dbReference type="InterPro" id="IPR036097">
    <property type="entry name" value="HisK_dim/P_sf"/>
</dbReference>
<dbReference type="InterPro" id="IPR001610">
    <property type="entry name" value="PAC"/>
</dbReference>
<keyword evidence="11 14" id="KW-0472">Membrane</keyword>
<keyword evidence="6 14" id="KW-0812">Transmembrane</keyword>
<dbReference type="Pfam" id="PF00512">
    <property type="entry name" value="HisKA"/>
    <property type="match status" value="1"/>
</dbReference>
<feature type="modified residue" description="Phosphohistidine" evidence="12">
    <location>
        <position position="1487"/>
    </location>
</feature>
<feature type="domain" description="CHASE" evidence="19">
    <location>
        <begin position="142"/>
        <end position="295"/>
    </location>
</feature>
<protein>
    <recommendedName>
        <fullName evidence="3">histidine kinase</fullName>
        <ecNumber evidence="3">2.7.13.3</ecNumber>
    </recommendedName>
</protein>
<dbReference type="SUPFAM" id="SSF52172">
    <property type="entry name" value="CheY-like"/>
    <property type="match status" value="2"/>
</dbReference>
<dbReference type="Proteomes" id="UP001620597">
    <property type="component" value="Unassembled WGS sequence"/>
</dbReference>
<keyword evidence="8" id="KW-0067">ATP-binding</keyword>
<evidence type="ECO:0000259" key="17">
    <source>
        <dbReference type="PROSITE" id="PS50112"/>
    </source>
</evidence>
<dbReference type="Gene3D" id="3.30.450.20">
    <property type="entry name" value="PAS domain"/>
    <property type="match status" value="4"/>
</dbReference>
<dbReference type="SMART" id="SM00091">
    <property type="entry name" value="PAS"/>
    <property type="match status" value="4"/>
</dbReference>
<evidence type="ECO:0000256" key="8">
    <source>
        <dbReference type="ARBA" id="ARBA00022840"/>
    </source>
</evidence>
<evidence type="ECO:0000259" key="20">
    <source>
        <dbReference type="PROSITE" id="PS50894"/>
    </source>
</evidence>
<dbReference type="PRINTS" id="PR00344">
    <property type="entry name" value="BCTRLSENSOR"/>
</dbReference>
<keyword evidence="22" id="KW-1185">Reference proteome</keyword>
<dbReference type="InterPro" id="IPR003661">
    <property type="entry name" value="HisK_dim/P_dom"/>
</dbReference>
<dbReference type="PROSITE" id="PS50839">
    <property type="entry name" value="CHASE"/>
    <property type="match status" value="1"/>
</dbReference>
<dbReference type="InterPro" id="IPR004358">
    <property type="entry name" value="Sig_transdc_His_kin-like_C"/>
</dbReference>
<dbReference type="SMART" id="SM00448">
    <property type="entry name" value="REC"/>
    <property type="match status" value="2"/>
</dbReference>
<dbReference type="NCBIfam" id="TIGR00229">
    <property type="entry name" value="sensory_box"/>
    <property type="match status" value="3"/>
</dbReference>
<dbReference type="InterPro" id="IPR005467">
    <property type="entry name" value="His_kinase_dom"/>
</dbReference>
<dbReference type="CDD" id="cd00130">
    <property type="entry name" value="PAS"/>
    <property type="match status" value="4"/>
</dbReference>
<comment type="catalytic activity">
    <reaction evidence="1">
        <text>ATP + protein L-histidine = ADP + protein N-phospho-L-histidine.</text>
        <dbReference type="EC" id="2.7.13.3"/>
    </reaction>
</comment>
<feature type="transmembrane region" description="Helical" evidence="14">
    <location>
        <begin position="12"/>
        <end position="31"/>
    </location>
</feature>
<dbReference type="Pfam" id="PF01627">
    <property type="entry name" value="Hpt"/>
    <property type="match status" value="1"/>
</dbReference>
<name>A0ABW8NLD5_9GAMM</name>
<dbReference type="SUPFAM" id="SSF47226">
    <property type="entry name" value="Histidine-containing phosphotransfer domain, HPT domain"/>
    <property type="match status" value="1"/>
</dbReference>
<comment type="caution">
    <text evidence="21">The sequence shown here is derived from an EMBL/GenBank/DDBJ whole genome shotgun (WGS) entry which is preliminary data.</text>
</comment>
<evidence type="ECO:0000256" key="10">
    <source>
        <dbReference type="ARBA" id="ARBA00023012"/>
    </source>
</evidence>
<keyword evidence="7" id="KW-0547">Nucleotide-binding</keyword>
<dbReference type="InterPro" id="IPR042240">
    <property type="entry name" value="CHASE_sf"/>
</dbReference>
<dbReference type="Pfam" id="PF13426">
    <property type="entry name" value="PAS_9"/>
    <property type="match status" value="2"/>
</dbReference>
<feature type="modified residue" description="4-aspartylphosphate" evidence="13">
    <location>
        <position position="1203"/>
    </location>
</feature>
<dbReference type="InterPro" id="IPR006189">
    <property type="entry name" value="CHASE_dom"/>
</dbReference>
<feature type="domain" description="PAS" evidence="17">
    <location>
        <begin position="345"/>
        <end position="416"/>
    </location>
</feature>
<feature type="domain" description="PAS" evidence="17">
    <location>
        <begin position="487"/>
        <end position="536"/>
    </location>
</feature>
<feature type="domain" description="PAC" evidence="18">
    <location>
        <begin position="714"/>
        <end position="764"/>
    </location>
</feature>
<dbReference type="InterPro" id="IPR008207">
    <property type="entry name" value="Sig_transdc_His_kin_Hpt_dom"/>
</dbReference>
<dbReference type="CDD" id="cd16922">
    <property type="entry name" value="HATPase_EvgS-ArcB-TorS-like"/>
    <property type="match status" value="1"/>
</dbReference>
<dbReference type="Pfam" id="PF02518">
    <property type="entry name" value="HATPase_c"/>
    <property type="match status" value="1"/>
</dbReference>
<evidence type="ECO:0000313" key="21">
    <source>
        <dbReference type="EMBL" id="MFK4753800.1"/>
    </source>
</evidence>
<keyword evidence="4" id="KW-1003">Cell membrane</keyword>
<dbReference type="Pfam" id="PF00072">
    <property type="entry name" value="Response_reg"/>
    <property type="match status" value="1"/>
</dbReference>
<dbReference type="InterPro" id="IPR003594">
    <property type="entry name" value="HATPase_dom"/>
</dbReference>
<dbReference type="InterPro" id="IPR036641">
    <property type="entry name" value="HPT_dom_sf"/>
</dbReference>